<accession>A0A1Y1XHK2</accession>
<reference evidence="19 20" key="1">
    <citation type="submission" date="2016-08" db="EMBL/GenBank/DDBJ databases">
        <title>A Parts List for Fungal Cellulosomes Revealed by Comparative Genomics.</title>
        <authorList>
            <consortium name="DOE Joint Genome Institute"/>
            <person name="Haitjema C.H."/>
            <person name="Gilmore S.P."/>
            <person name="Henske J.K."/>
            <person name="Solomon K.V."/>
            <person name="De Groot R."/>
            <person name="Kuo A."/>
            <person name="Mondo S.J."/>
            <person name="Salamov A.A."/>
            <person name="Labutti K."/>
            <person name="Zhao Z."/>
            <person name="Chiniquy J."/>
            <person name="Barry K."/>
            <person name="Brewer H.M."/>
            <person name="Purvine S.O."/>
            <person name="Wright A.T."/>
            <person name="Boxma B."/>
            <person name="Van Alen T."/>
            <person name="Hackstein J.H."/>
            <person name="Baker S.E."/>
            <person name="Grigoriev I.V."/>
            <person name="O'Malley M.A."/>
        </authorList>
    </citation>
    <scope>NUCLEOTIDE SEQUENCE [LARGE SCALE GENOMIC DNA]</scope>
    <source>
        <strain evidence="19 20">S4</strain>
    </source>
</reference>
<comment type="catalytic activity">
    <reaction evidence="14">
        <text>N(6)-acetyl-L-lysyl-[histone] + H2O = L-lysyl-[histone] + acetate</text>
        <dbReference type="Rhea" id="RHEA:58196"/>
        <dbReference type="Rhea" id="RHEA-COMP:9845"/>
        <dbReference type="Rhea" id="RHEA-COMP:11338"/>
        <dbReference type="ChEBI" id="CHEBI:15377"/>
        <dbReference type="ChEBI" id="CHEBI:29969"/>
        <dbReference type="ChEBI" id="CHEBI:30089"/>
        <dbReference type="ChEBI" id="CHEBI:61930"/>
        <dbReference type="EC" id="3.5.1.98"/>
    </reaction>
</comment>
<keyword evidence="5" id="KW-0158">Chromosome</keyword>
<evidence type="ECO:0000256" key="1">
    <source>
        <dbReference type="ARBA" id="ARBA00001968"/>
    </source>
</evidence>
<feature type="binding site" evidence="16">
    <location>
        <position position="133"/>
    </location>
    <ligand>
        <name>substrate</name>
    </ligand>
</feature>
<dbReference type="PRINTS" id="PR01271">
    <property type="entry name" value="HISDACETLASE"/>
</dbReference>
<dbReference type="InterPro" id="IPR023801">
    <property type="entry name" value="His_deacetylse_dom"/>
</dbReference>
<dbReference type="Proteomes" id="UP000193944">
    <property type="component" value="Unassembled WGS sequence"/>
</dbReference>
<dbReference type="PANTHER" id="PTHR10625">
    <property type="entry name" value="HISTONE DEACETYLASE HDAC1-RELATED"/>
    <property type="match status" value="1"/>
</dbReference>
<comment type="subcellular location">
    <subcellularLocation>
        <location evidence="3">Chromosome</location>
    </subcellularLocation>
    <subcellularLocation>
        <location evidence="4">Cytoplasm</location>
    </subcellularLocation>
    <subcellularLocation>
        <location evidence="2 14">Nucleus</location>
    </subcellularLocation>
</comment>
<keyword evidence="12 14" id="KW-0804">Transcription</keyword>
<evidence type="ECO:0000256" key="11">
    <source>
        <dbReference type="ARBA" id="ARBA00023015"/>
    </source>
</evidence>
<dbReference type="Gene3D" id="3.40.800.20">
    <property type="entry name" value="Histone deacetylase domain"/>
    <property type="match status" value="1"/>
</dbReference>
<evidence type="ECO:0000256" key="6">
    <source>
        <dbReference type="ARBA" id="ARBA00022490"/>
    </source>
</evidence>
<evidence type="ECO:0000256" key="4">
    <source>
        <dbReference type="ARBA" id="ARBA00004496"/>
    </source>
</evidence>
<evidence type="ECO:0000256" key="5">
    <source>
        <dbReference type="ARBA" id="ARBA00022454"/>
    </source>
</evidence>
<evidence type="ECO:0000256" key="16">
    <source>
        <dbReference type="PIRSR" id="PIRSR037913-2"/>
    </source>
</evidence>
<feature type="binding site" evidence="17">
    <location>
        <position position="212"/>
    </location>
    <ligand>
        <name>a divalent metal cation</name>
        <dbReference type="ChEBI" id="CHEBI:60240"/>
    </ligand>
</feature>
<keyword evidence="7" id="KW-0678">Repressor</keyword>
<dbReference type="OrthoDB" id="73273at2759"/>
<evidence type="ECO:0000256" key="12">
    <source>
        <dbReference type="ARBA" id="ARBA00023163"/>
    </source>
</evidence>
<feature type="domain" description="Histone deacetylase" evidence="18">
    <location>
        <begin position="57"/>
        <end position="358"/>
    </location>
</feature>
<evidence type="ECO:0000256" key="10">
    <source>
        <dbReference type="ARBA" id="ARBA00022853"/>
    </source>
</evidence>
<dbReference type="GO" id="GO:0031507">
    <property type="term" value="P:heterochromatin formation"/>
    <property type="evidence" value="ECO:0007669"/>
    <property type="project" value="TreeGrafter"/>
</dbReference>
<keyword evidence="13 14" id="KW-0539">Nucleus</keyword>
<feature type="active site" description="Proton acceptor" evidence="15">
    <location>
        <position position="175"/>
    </location>
</feature>
<reference evidence="19 20" key="2">
    <citation type="submission" date="2016-08" db="EMBL/GenBank/DDBJ databases">
        <title>Pervasive Adenine N6-methylation of Active Genes in Fungi.</title>
        <authorList>
            <consortium name="DOE Joint Genome Institute"/>
            <person name="Mondo S.J."/>
            <person name="Dannebaum R.O."/>
            <person name="Kuo R.C."/>
            <person name="Labutti K."/>
            <person name="Haridas S."/>
            <person name="Kuo A."/>
            <person name="Salamov A."/>
            <person name="Ahrendt S.R."/>
            <person name="Lipzen A."/>
            <person name="Sullivan W."/>
            <person name="Andreopoulos W.B."/>
            <person name="Clum A."/>
            <person name="Lindquist E."/>
            <person name="Daum C."/>
            <person name="Ramamoorthy G.K."/>
            <person name="Gryganskyi A."/>
            <person name="Culley D."/>
            <person name="Magnuson J.K."/>
            <person name="James T.Y."/>
            <person name="O'Malley M.A."/>
            <person name="Stajich J.E."/>
            <person name="Spatafora J.W."/>
            <person name="Visel A."/>
            <person name="Grigoriev I.V."/>
        </authorList>
    </citation>
    <scope>NUCLEOTIDE SEQUENCE [LARGE SCALE GENOMIC DNA]</scope>
    <source>
        <strain evidence="19 20">S4</strain>
    </source>
</reference>
<dbReference type="Pfam" id="PF00850">
    <property type="entry name" value="Hist_deacetyl"/>
    <property type="match status" value="1"/>
</dbReference>
<dbReference type="InterPro" id="IPR003084">
    <property type="entry name" value="HDAC_I/II"/>
</dbReference>
<evidence type="ECO:0000256" key="15">
    <source>
        <dbReference type="PIRSR" id="PIRSR037913-1"/>
    </source>
</evidence>
<proteinExistence type="inferred from homology"/>
<dbReference type="GO" id="GO:0141221">
    <property type="term" value="F:histone deacetylase activity, hydrolytic mechanism"/>
    <property type="evidence" value="ECO:0007669"/>
    <property type="project" value="UniProtKB-EC"/>
</dbReference>
<comment type="similarity">
    <text evidence="14">Belongs to the histone deacetylase family. HD Type 1 subfamily.</text>
</comment>
<dbReference type="PRINTS" id="PR01270">
    <property type="entry name" value="HDASUPER"/>
</dbReference>
<evidence type="ECO:0000256" key="13">
    <source>
        <dbReference type="ARBA" id="ARBA00023242"/>
    </source>
</evidence>
<keyword evidence="9 14" id="KW-0378">Hydrolase</keyword>
<feature type="binding site" evidence="17">
    <location>
        <position position="210"/>
    </location>
    <ligand>
        <name>a divalent metal cation</name>
        <dbReference type="ChEBI" id="CHEBI:60240"/>
    </ligand>
</feature>
<dbReference type="InterPro" id="IPR037138">
    <property type="entry name" value="His_deacetylse_dom_sf"/>
</dbReference>
<dbReference type="InterPro" id="IPR000286">
    <property type="entry name" value="HDACs"/>
</dbReference>
<keyword evidence="20" id="KW-1185">Reference proteome</keyword>
<evidence type="ECO:0000256" key="7">
    <source>
        <dbReference type="ARBA" id="ARBA00022491"/>
    </source>
</evidence>
<dbReference type="GO" id="GO:0046872">
    <property type="term" value="F:metal ion binding"/>
    <property type="evidence" value="ECO:0007669"/>
    <property type="project" value="UniProtKB-KW"/>
</dbReference>
<feature type="binding site" evidence="16">
    <location>
        <position position="345"/>
    </location>
    <ligand>
        <name>substrate</name>
    </ligand>
</feature>
<evidence type="ECO:0000256" key="17">
    <source>
        <dbReference type="PIRSR" id="PIRSR037913-3"/>
    </source>
</evidence>
<sequence>MNIINKISSQNDEKPTISSDVLKRNEIDNIPETKNNTKKKISYICSNDLIKYMSLLPSNKTRSYFVHSLVSAYGLLKKMRIINPKPANKNDLEVFHSPDYIDFLLNAENQEYKEKLGKEKYEKKMKEYSLEDDCPIFKGITKYCMLVAGSTLTAVHELITKTSDIVINWDGGRHHAMAQKASGFCYVNDIVLGMFKLSRYYKRIMYIDLDIHHCNGVEEAFYYTSKVLSFSIHRHDIGFFPGTGDIKSVGSGRGIYHTINVPLRPGLNKSTLKQIYERAIKPAKERYNPQVIVIQCGGDGLIGDPLVHKNDFGNGWNLDLSSYWECINNILNWDLPTLILGGGGYSNTNVACLDAYITSKIVNEDIDSNIPEHNLLPYYKPDFTLYEYIGKMPDKNIEELVKIRHKVTIENNNNNIEEPSNKEDTNNNYKYVTESIPYLDHILLEIESNISKIEIGN</sequence>
<organism evidence="19 20">
    <name type="scientific">Anaeromyces robustus</name>
    <dbReference type="NCBI Taxonomy" id="1754192"/>
    <lineage>
        <taxon>Eukaryota</taxon>
        <taxon>Fungi</taxon>
        <taxon>Fungi incertae sedis</taxon>
        <taxon>Chytridiomycota</taxon>
        <taxon>Chytridiomycota incertae sedis</taxon>
        <taxon>Neocallimastigomycetes</taxon>
        <taxon>Neocallimastigales</taxon>
        <taxon>Neocallimastigaceae</taxon>
        <taxon>Anaeromyces</taxon>
    </lineage>
</organism>
<protein>
    <recommendedName>
        <fullName evidence="14">Histone deacetylase</fullName>
        <ecNumber evidence="14">3.5.1.98</ecNumber>
    </recommendedName>
</protein>
<keyword evidence="8 17" id="KW-0479">Metal-binding</keyword>
<evidence type="ECO:0000313" key="20">
    <source>
        <dbReference type="Proteomes" id="UP000193944"/>
    </source>
</evidence>
<comment type="caution">
    <text evidence="19">The sequence shown here is derived from an EMBL/GenBank/DDBJ whole genome shotgun (WGS) entry which is preliminary data.</text>
</comment>
<dbReference type="InterPro" id="IPR023696">
    <property type="entry name" value="Ureohydrolase_dom_sf"/>
</dbReference>
<evidence type="ECO:0000256" key="8">
    <source>
        <dbReference type="ARBA" id="ARBA00022723"/>
    </source>
</evidence>
<evidence type="ECO:0000313" key="19">
    <source>
        <dbReference type="EMBL" id="ORX85238.1"/>
    </source>
</evidence>
<feature type="binding site" evidence="17">
    <location>
        <position position="299"/>
    </location>
    <ligand>
        <name>a divalent metal cation</name>
        <dbReference type="ChEBI" id="CHEBI:60240"/>
    </ligand>
</feature>
<comment type="cofactor">
    <cofactor evidence="1">
        <name>a divalent metal cation</name>
        <dbReference type="ChEBI" id="CHEBI:60240"/>
    </cofactor>
</comment>
<dbReference type="GO" id="GO:0005737">
    <property type="term" value="C:cytoplasm"/>
    <property type="evidence" value="ECO:0007669"/>
    <property type="project" value="UniProtKB-SubCell"/>
</dbReference>
<dbReference type="AlphaFoldDB" id="A0A1Y1XHK2"/>
<dbReference type="PIRSF" id="PIRSF037913">
    <property type="entry name" value="His_deacetylse_1"/>
    <property type="match status" value="1"/>
</dbReference>
<dbReference type="PANTHER" id="PTHR10625:SF14">
    <property type="entry name" value="HISTONE DEACETYLASE 8"/>
    <property type="match status" value="1"/>
</dbReference>
<feature type="binding site" evidence="16">
    <location>
        <position position="183"/>
    </location>
    <ligand>
        <name>substrate</name>
    </ligand>
</feature>
<dbReference type="EMBL" id="MCFG01000038">
    <property type="protein sequence ID" value="ORX85238.1"/>
    <property type="molecule type" value="Genomic_DNA"/>
</dbReference>
<dbReference type="GO" id="GO:0005634">
    <property type="term" value="C:nucleus"/>
    <property type="evidence" value="ECO:0007669"/>
    <property type="project" value="UniProtKB-SubCell"/>
</dbReference>
<dbReference type="EC" id="3.5.1.98" evidence="14"/>
<dbReference type="SUPFAM" id="SSF52768">
    <property type="entry name" value="Arginase/deacetylase"/>
    <property type="match status" value="1"/>
</dbReference>
<keyword evidence="6" id="KW-0963">Cytoplasm</keyword>
<evidence type="ECO:0000256" key="3">
    <source>
        <dbReference type="ARBA" id="ARBA00004286"/>
    </source>
</evidence>
<dbReference type="STRING" id="1754192.A0A1Y1XHK2"/>
<name>A0A1Y1XHK2_9FUNG</name>
<evidence type="ECO:0000256" key="2">
    <source>
        <dbReference type="ARBA" id="ARBA00004123"/>
    </source>
</evidence>
<evidence type="ECO:0000256" key="14">
    <source>
        <dbReference type="PIRNR" id="PIRNR037913"/>
    </source>
</evidence>
<evidence type="ECO:0000259" key="18">
    <source>
        <dbReference type="Pfam" id="PF00850"/>
    </source>
</evidence>
<keyword evidence="11 14" id="KW-0805">Transcription regulation</keyword>
<gene>
    <name evidence="19" type="ORF">BCR32DRAFT_229838</name>
</gene>
<evidence type="ECO:0000256" key="9">
    <source>
        <dbReference type="ARBA" id="ARBA00022801"/>
    </source>
</evidence>
<keyword evidence="10 14" id="KW-0156">Chromatin regulator</keyword>
<dbReference type="GO" id="GO:0005694">
    <property type="term" value="C:chromosome"/>
    <property type="evidence" value="ECO:0007669"/>
    <property type="project" value="UniProtKB-SubCell"/>
</dbReference>